<sequence>MSVAVSPFSVSAGSVPRLLGLRTGPVDLRWDQLSRGGLPLSEANKELVRRHFQEIWNQRQLDVCEQIMADSYVEHAQAPFGTTEPGAVVGPQAMRATVQWLLAQFPDMTMTHVRASIALVQDRGRQAG</sequence>
<dbReference type="RefSeq" id="WP_370872229.1">
    <property type="nucleotide sequence ID" value="NZ_JAUSRG010000007.1"/>
</dbReference>
<evidence type="ECO:0000313" key="4">
    <source>
        <dbReference type="Proteomes" id="UP001242995"/>
    </source>
</evidence>
<dbReference type="EMBL" id="JAUSRG010000007">
    <property type="protein sequence ID" value="MDP9905709.1"/>
    <property type="molecule type" value="Genomic_DNA"/>
</dbReference>
<name>A0AAW8DJK3_9MICC</name>
<comment type="caution">
    <text evidence="1">The sequence shown here is derived from an EMBL/GenBank/DDBJ whole genome shotgun (WGS) entry which is preliminary data.</text>
</comment>
<gene>
    <name evidence="1" type="ORF">J2S90_002680</name>
    <name evidence="2" type="ORF">J2S93_003222</name>
</gene>
<proteinExistence type="predicted"/>
<accession>A0AAW8DJK3</accession>
<dbReference type="Gene3D" id="3.10.450.50">
    <property type="match status" value="1"/>
</dbReference>
<evidence type="ECO:0000313" key="2">
    <source>
        <dbReference type="EMBL" id="MDQ0181783.1"/>
    </source>
</evidence>
<dbReference type="InterPro" id="IPR009959">
    <property type="entry name" value="Cyclase_SnoaL-like"/>
</dbReference>
<dbReference type="EMBL" id="JAUSTF010000007">
    <property type="protein sequence ID" value="MDQ0181783.1"/>
    <property type="molecule type" value="Genomic_DNA"/>
</dbReference>
<dbReference type="SUPFAM" id="SSF54427">
    <property type="entry name" value="NTF2-like"/>
    <property type="match status" value="1"/>
</dbReference>
<evidence type="ECO:0000313" key="1">
    <source>
        <dbReference type="EMBL" id="MDP9905709.1"/>
    </source>
</evidence>
<dbReference type="AlphaFoldDB" id="A0AAW8DJK3"/>
<evidence type="ECO:0008006" key="5">
    <source>
        <dbReference type="Google" id="ProtNLM"/>
    </source>
</evidence>
<organism evidence="1 4">
    <name type="scientific">Arthrobacter bambusae</name>
    <dbReference type="NCBI Taxonomy" id="1338426"/>
    <lineage>
        <taxon>Bacteria</taxon>
        <taxon>Bacillati</taxon>
        <taxon>Actinomycetota</taxon>
        <taxon>Actinomycetes</taxon>
        <taxon>Micrococcales</taxon>
        <taxon>Micrococcaceae</taxon>
        <taxon>Arthrobacter</taxon>
    </lineage>
</organism>
<protein>
    <recommendedName>
        <fullName evidence="5">SnoaL-like domain-containing protein</fullName>
    </recommendedName>
</protein>
<evidence type="ECO:0000313" key="3">
    <source>
        <dbReference type="Proteomes" id="UP001230951"/>
    </source>
</evidence>
<dbReference type="Proteomes" id="UP001230951">
    <property type="component" value="Unassembled WGS sequence"/>
</dbReference>
<dbReference type="InterPro" id="IPR032710">
    <property type="entry name" value="NTF2-like_dom_sf"/>
</dbReference>
<reference evidence="1 3" key="1">
    <citation type="submission" date="2023-07" db="EMBL/GenBank/DDBJ databases">
        <title>Sorghum-associated microbial communities from plants grown in Nebraska, USA.</title>
        <authorList>
            <person name="Schachtman D."/>
        </authorList>
    </citation>
    <scope>NUCLEOTIDE SEQUENCE</scope>
    <source>
        <strain evidence="1">DS1006</strain>
        <strain evidence="2 3">DS1016</strain>
    </source>
</reference>
<keyword evidence="3" id="KW-1185">Reference proteome</keyword>
<dbReference type="Pfam" id="PF07366">
    <property type="entry name" value="SnoaL"/>
    <property type="match status" value="1"/>
</dbReference>
<dbReference type="Proteomes" id="UP001242995">
    <property type="component" value="Unassembled WGS sequence"/>
</dbReference>